<protein>
    <recommendedName>
        <fullName evidence="5">DUF1918 domain-containing protein</fullName>
    </recommendedName>
</protein>
<sequence length="79" mass="8725">MNLVKDPSKVKTVTTRKGWVYRVIPGTFQEGSVFTGAAEHEDGYVPCVSFEAQGRGFMDRERVSLQTAEVASVVEDISE</sequence>
<dbReference type="RefSeq" id="WP_083089262.1">
    <property type="nucleotide sequence ID" value="NZ_AP022583.1"/>
</dbReference>
<dbReference type="Proteomes" id="UP000466894">
    <property type="component" value="Chromosome"/>
</dbReference>
<evidence type="ECO:0000313" key="4">
    <source>
        <dbReference type="Proteomes" id="UP000466894"/>
    </source>
</evidence>
<reference evidence="1 4" key="2">
    <citation type="journal article" date="2019" name="Emerg. Microbes Infect.">
        <title>Comprehensive subspecies identification of 175 nontuberculous mycobacteria species based on 7547 genomic profiles.</title>
        <authorList>
            <person name="Matsumoto Y."/>
            <person name="Kinjo T."/>
            <person name="Motooka D."/>
            <person name="Nabeya D."/>
            <person name="Jung N."/>
            <person name="Uechi K."/>
            <person name="Horii T."/>
            <person name="Iida T."/>
            <person name="Fujita J."/>
            <person name="Nakamura S."/>
        </authorList>
    </citation>
    <scope>NUCLEOTIDE SEQUENCE [LARGE SCALE GENOMIC DNA]</scope>
    <source>
        <strain evidence="1 4">JCM 16367</strain>
    </source>
</reference>
<keyword evidence="3" id="KW-1185">Reference proteome</keyword>
<dbReference type="KEGG" id="mnv:MNVI_13370"/>
<dbReference type="AlphaFoldDB" id="A0A7I7PBV5"/>
<dbReference type="EMBL" id="MVIC01000046">
    <property type="protein sequence ID" value="ORB11634.1"/>
    <property type="molecule type" value="Genomic_DNA"/>
</dbReference>
<evidence type="ECO:0000313" key="3">
    <source>
        <dbReference type="Proteomes" id="UP000192374"/>
    </source>
</evidence>
<evidence type="ECO:0000313" key="1">
    <source>
        <dbReference type="EMBL" id="BBY06019.1"/>
    </source>
</evidence>
<dbReference type="Proteomes" id="UP000192374">
    <property type="component" value="Unassembled WGS sequence"/>
</dbReference>
<reference evidence="1" key="3">
    <citation type="submission" date="2020-02" db="EMBL/GenBank/DDBJ databases">
        <authorList>
            <person name="Matsumoto Y."/>
            <person name="Motooka D."/>
            <person name="Nakamura S."/>
        </authorList>
    </citation>
    <scope>NUCLEOTIDE SEQUENCE</scope>
    <source>
        <strain evidence="1">JCM 16367</strain>
    </source>
</reference>
<gene>
    <name evidence="2" type="ORF">BST37_18705</name>
    <name evidence="1" type="ORF">MNVI_13370</name>
</gene>
<evidence type="ECO:0008006" key="5">
    <source>
        <dbReference type="Google" id="ProtNLM"/>
    </source>
</evidence>
<proteinExistence type="predicted"/>
<dbReference type="EMBL" id="AP022583">
    <property type="protein sequence ID" value="BBY06019.1"/>
    <property type="molecule type" value="Genomic_DNA"/>
</dbReference>
<name>A0A7I7PBV5_9MYCO</name>
<accession>A0A7I7PBV5</accession>
<evidence type="ECO:0000313" key="2">
    <source>
        <dbReference type="EMBL" id="ORB11634.1"/>
    </source>
</evidence>
<reference evidence="2 3" key="1">
    <citation type="submission" date="2017-02" db="EMBL/GenBank/DDBJ databases">
        <title>The new phylogeny of genus Mycobacterium.</title>
        <authorList>
            <person name="Tortoli E."/>
            <person name="Trovato A."/>
            <person name="Cirillo D.M."/>
        </authorList>
    </citation>
    <scope>NUCLEOTIDE SEQUENCE [LARGE SCALE GENOMIC DNA]</scope>
    <source>
        <strain evidence="2 3">DSM 45145</strain>
    </source>
</reference>
<organism evidence="1 4">
    <name type="scientific">Mycobacterium noviomagense</name>
    <dbReference type="NCBI Taxonomy" id="459858"/>
    <lineage>
        <taxon>Bacteria</taxon>
        <taxon>Bacillati</taxon>
        <taxon>Actinomycetota</taxon>
        <taxon>Actinomycetes</taxon>
        <taxon>Mycobacteriales</taxon>
        <taxon>Mycobacteriaceae</taxon>
        <taxon>Mycobacterium</taxon>
    </lineage>
</organism>